<dbReference type="EMBL" id="ML120377">
    <property type="protein sequence ID" value="RPB00842.1"/>
    <property type="molecule type" value="Genomic_DNA"/>
</dbReference>
<dbReference type="InterPro" id="IPR001876">
    <property type="entry name" value="Znf_RanBP2"/>
</dbReference>
<evidence type="ECO:0000256" key="4">
    <source>
        <dbReference type="PROSITE-ProRule" id="PRU00322"/>
    </source>
</evidence>
<sequence length="484" mass="53080">MTRDQVVGTYVHIPGKPREQHALYMLRRIASLVKPIMSKGGYKVGCLAEFYPGQRDLLGVFSFLAREVERWIADYEMVGLNVNSGEKVCIRLRQPYDESVFLNIDDCVFTMLHEITHNLHGPHNDTFYTHLKTLEESYSALRHSGYDGEGFYSEGKRLGAGIPKNPQLSEARLRALAAAEKRRDMYSGCSGQRLGSGCGSSSRDPLPGGLGIREKIAAATERRIRDSQTCGAGSGAGDRGAMEAEAERTIRAGTVTVHEQEVILLDDEEVEDPENEAAIIKAAIELIEEAEREEAEQALLWEERGGIVWIVDDEDGPIQVELPPTHVSPPSQPPPSARISPPAPITIPSSPPLPPAVEQDLPPTYEQATTWTCDLCTLINPAILPRCEACSFERPDDIAITSPPQTPLSPIYQSPPLTQAVIAGKERERERQKVRFVDMPSMIPEKRGETVASGGWRCGRCGTRNSNAKGLWTGCGGCGLRGEV</sequence>
<dbReference type="GO" id="GO:0005634">
    <property type="term" value="C:nucleus"/>
    <property type="evidence" value="ECO:0007669"/>
    <property type="project" value="TreeGrafter"/>
</dbReference>
<keyword evidence="9" id="KW-1185">Reference proteome</keyword>
<dbReference type="Pfam" id="PF00641">
    <property type="entry name" value="Zn_ribbon_RanBP"/>
    <property type="match status" value="1"/>
</dbReference>
<protein>
    <submittedName>
        <fullName evidence="8">WLM-domain-containing protein</fullName>
    </submittedName>
</protein>
<dbReference type="STRING" id="1336337.A0A3N4JVI4"/>
<dbReference type="InterPro" id="IPR036443">
    <property type="entry name" value="Znf_RanBP2_sf"/>
</dbReference>
<dbReference type="PANTHER" id="PTHR46622:SF1">
    <property type="entry name" value="DNA-DEPENDENT METALLOPROTEASE WSS1"/>
    <property type="match status" value="1"/>
</dbReference>
<name>A0A3N4JVI4_9PEZI</name>
<dbReference type="GO" id="GO:0008270">
    <property type="term" value="F:zinc ion binding"/>
    <property type="evidence" value="ECO:0007669"/>
    <property type="project" value="UniProtKB-KW"/>
</dbReference>
<keyword evidence="2 4" id="KW-0863">Zinc-finger</keyword>
<evidence type="ECO:0000256" key="5">
    <source>
        <dbReference type="SAM" id="MobiDB-lite"/>
    </source>
</evidence>
<gene>
    <name evidence="8" type="ORF">L873DRAFT_1788756</name>
</gene>
<proteinExistence type="predicted"/>
<dbReference type="OrthoDB" id="261960at2759"/>
<dbReference type="SUPFAM" id="SSF90209">
    <property type="entry name" value="Ran binding protein zinc finger-like"/>
    <property type="match status" value="1"/>
</dbReference>
<dbReference type="InterPro" id="IPR053000">
    <property type="entry name" value="WSS1-like_metalloprotease"/>
</dbReference>
<dbReference type="GO" id="GO:0006281">
    <property type="term" value="P:DNA repair"/>
    <property type="evidence" value="ECO:0007669"/>
    <property type="project" value="TreeGrafter"/>
</dbReference>
<evidence type="ECO:0000256" key="3">
    <source>
        <dbReference type="ARBA" id="ARBA00022833"/>
    </source>
</evidence>
<reference evidence="8 9" key="1">
    <citation type="journal article" date="2018" name="Nat. Ecol. Evol.">
        <title>Pezizomycetes genomes reveal the molecular basis of ectomycorrhizal truffle lifestyle.</title>
        <authorList>
            <person name="Murat C."/>
            <person name="Payen T."/>
            <person name="Noel B."/>
            <person name="Kuo A."/>
            <person name="Morin E."/>
            <person name="Chen J."/>
            <person name="Kohler A."/>
            <person name="Krizsan K."/>
            <person name="Balestrini R."/>
            <person name="Da Silva C."/>
            <person name="Montanini B."/>
            <person name="Hainaut M."/>
            <person name="Levati E."/>
            <person name="Barry K.W."/>
            <person name="Belfiori B."/>
            <person name="Cichocki N."/>
            <person name="Clum A."/>
            <person name="Dockter R.B."/>
            <person name="Fauchery L."/>
            <person name="Guy J."/>
            <person name="Iotti M."/>
            <person name="Le Tacon F."/>
            <person name="Lindquist E.A."/>
            <person name="Lipzen A."/>
            <person name="Malagnac F."/>
            <person name="Mello A."/>
            <person name="Molinier V."/>
            <person name="Miyauchi S."/>
            <person name="Poulain J."/>
            <person name="Riccioni C."/>
            <person name="Rubini A."/>
            <person name="Sitrit Y."/>
            <person name="Splivallo R."/>
            <person name="Traeger S."/>
            <person name="Wang M."/>
            <person name="Zifcakova L."/>
            <person name="Wipf D."/>
            <person name="Zambonelli A."/>
            <person name="Paolocci F."/>
            <person name="Nowrousian M."/>
            <person name="Ottonello S."/>
            <person name="Baldrian P."/>
            <person name="Spatafora J.W."/>
            <person name="Henrissat B."/>
            <person name="Nagy L.G."/>
            <person name="Aury J.M."/>
            <person name="Wincker P."/>
            <person name="Grigoriev I.V."/>
            <person name="Bonfante P."/>
            <person name="Martin F.M."/>
        </authorList>
    </citation>
    <scope>NUCLEOTIDE SEQUENCE [LARGE SCALE GENOMIC DNA]</scope>
    <source>
        <strain evidence="8 9">120613-1</strain>
    </source>
</reference>
<dbReference type="AlphaFoldDB" id="A0A3N4JVI4"/>
<dbReference type="PROSITE" id="PS01358">
    <property type="entry name" value="ZF_RANBP2_1"/>
    <property type="match status" value="1"/>
</dbReference>
<evidence type="ECO:0000259" key="7">
    <source>
        <dbReference type="PROSITE" id="PS51397"/>
    </source>
</evidence>
<dbReference type="InterPro" id="IPR013536">
    <property type="entry name" value="WLM_dom"/>
</dbReference>
<accession>A0A3N4JVI4</accession>
<dbReference type="PROSITE" id="PS51397">
    <property type="entry name" value="WLM"/>
    <property type="match status" value="1"/>
</dbReference>
<evidence type="ECO:0000313" key="9">
    <source>
        <dbReference type="Proteomes" id="UP000276215"/>
    </source>
</evidence>
<evidence type="ECO:0000256" key="2">
    <source>
        <dbReference type="ARBA" id="ARBA00022771"/>
    </source>
</evidence>
<feature type="domain" description="RanBP2-type" evidence="6">
    <location>
        <begin position="367"/>
        <end position="396"/>
    </location>
</feature>
<dbReference type="Pfam" id="PF08325">
    <property type="entry name" value="WLM"/>
    <property type="match status" value="1"/>
</dbReference>
<keyword evidence="3" id="KW-0862">Zinc</keyword>
<dbReference type="Proteomes" id="UP000276215">
    <property type="component" value="Unassembled WGS sequence"/>
</dbReference>
<dbReference type="PROSITE" id="PS50199">
    <property type="entry name" value="ZF_RANBP2_2"/>
    <property type="match status" value="1"/>
</dbReference>
<dbReference type="SMART" id="SM00547">
    <property type="entry name" value="ZnF_RBZ"/>
    <property type="match status" value="1"/>
</dbReference>
<dbReference type="PANTHER" id="PTHR46622">
    <property type="entry name" value="DNA-DEPENDENT METALLOPROTEASE WSS1"/>
    <property type="match status" value="1"/>
</dbReference>
<evidence type="ECO:0000313" key="8">
    <source>
        <dbReference type="EMBL" id="RPB00842.1"/>
    </source>
</evidence>
<feature type="compositionally biased region" description="Pro residues" evidence="5">
    <location>
        <begin position="326"/>
        <end position="343"/>
    </location>
</feature>
<feature type="region of interest" description="Disordered" evidence="5">
    <location>
        <begin position="322"/>
        <end position="343"/>
    </location>
</feature>
<keyword evidence="1" id="KW-0479">Metal-binding</keyword>
<organism evidence="8 9">
    <name type="scientific">Choiromyces venosus 120613-1</name>
    <dbReference type="NCBI Taxonomy" id="1336337"/>
    <lineage>
        <taxon>Eukaryota</taxon>
        <taxon>Fungi</taxon>
        <taxon>Dikarya</taxon>
        <taxon>Ascomycota</taxon>
        <taxon>Pezizomycotina</taxon>
        <taxon>Pezizomycetes</taxon>
        <taxon>Pezizales</taxon>
        <taxon>Tuberaceae</taxon>
        <taxon>Choiromyces</taxon>
    </lineage>
</organism>
<feature type="domain" description="WLM" evidence="7">
    <location>
        <begin position="1"/>
        <end position="225"/>
    </location>
</feature>
<dbReference type="GO" id="GO:0008237">
    <property type="term" value="F:metallopeptidase activity"/>
    <property type="evidence" value="ECO:0007669"/>
    <property type="project" value="TreeGrafter"/>
</dbReference>
<dbReference type="Gene3D" id="2.30.30.380">
    <property type="entry name" value="Zn-finger domain of Sec23/24"/>
    <property type="match status" value="1"/>
</dbReference>
<evidence type="ECO:0000259" key="6">
    <source>
        <dbReference type="PROSITE" id="PS50199"/>
    </source>
</evidence>
<evidence type="ECO:0000256" key="1">
    <source>
        <dbReference type="ARBA" id="ARBA00022723"/>
    </source>
</evidence>